<protein>
    <submittedName>
        <fullName evidence="5">Helix-turn-helix transcriptional regulator</fullName>
    </submittedName>
</protein>
<proteinExistence type="predicted"/>
<keyword evidence="1" id="KW-0805">Transcription regulation</keyword>
<name>A0ABR7QCU3_9FLAO</name>
<sequence length="283" mass="32852">MKVLPFKIPKSEDAILIVQEDRGRTFYEKLHQHEEIQLSYIVAGKGTFIVGDTIRDFQSDDVLLFGSTIPHVLKSDLSTEQESYMITVFFTHDSFGEQFFDLPKLQEANRLLNDASFGIKFKENQAILKPLFEAILLQKTIKRFATFFEMLAIVTESKYETVSSFINTKNYTDDEGKRMSAVFEFVMNHFDQKIVLEEIATIANMTPNAFCKYFKQRTNKTFFKFLTEVRIENACKFLSNQQQVSIADVAYNCGFFNISNFNRKFKEIKGVTPTEFRKHSSKL</sequence>
<keyword evidence="6" id="KW-1185">Reference proteome</keyword>
<dbReference type="RefSeq" id="WP_187563425.1">
    <property type="nucleotide sequence ID" value="NZ_JACGWS010000011.1"/>
</dbReference>
<reference evidence="5 6" key="1">
    <citation type="submission" date="2020-07" db="EMBL/GenBank/DDBJ databases">
        <title>Description of Kordia aestuariivivens sp. nov., isolated from a tidal flat.</title>
        <authorList>
            <person name="Park S."/>
            <person name="Yoon J.-H."/>
        </authorList>
    </citation>
    <scope>NUCLEOTIDE SEQUENCE [LARGE SCALE GENOMIC DNA]</scope>
    <source>
        <strain evidence="5 6">YSTF-M3</strain>
    </source>
</reference>
<dbReference type="Pfam" id="PF02311">
    <property type="entry name" value="AraC_binding"/>
    <property type="match status" value="1"/>
</dbReference>
<dbReference type="InterPro" id="IPR009057">
    <property type="entry name" value="Homeodomain-like_sf"/>
</dbReference>
<dbReference type="InterPro" id="IPR020449">
    <property type="entry name" value="Tscrpt_reg_AraC-type_HTH"/>
</dbReference>
<gene>
    <name evidence="5" type="ORF">H2O64_17055</name>
</gene>
<keyword evidence="3" id="KW-0804">Transcription</keyword>
<evidence type="ECO:0000313" key="5">
    <source>
        <dbReference type="EMBL" id="MBC8756387.1"/>
    </source>
</evidence>
<evidence type="ECO:0000256" key="1">
    <source>
        <dbReference type="ARBA" id="ARBA00023015"/>
    </source>
</evidence>
<dbReference type="InterPro" id="IPR018062">
    <property type="entry name" value="HTH_AraC-typ_CS"/>
</dbReference>
<evidence type="ECO:0000256" key="2">
    <source>
        <dbReference type="ARBA" id="ARBA00023125"/>
    </source>
</evidence>
<evidence type="ECO:0000256" key="3">
    <source>
        <dbReference type="ARBA" id="ARBA00023163"/>
    </source>
</evidence>
<evidence type="ECO:0000313" key="6">
    <source>
        <dbReference type="Proteomes" id="UP000619238"/>
    </source>
</evidence>
<dbReference type="InterPro" id="IPR018060">
    <property type="entry name" value="HTH_AraC"/>
</dbReference>
<dbReference type="InterPro" id="IPR014710">
    <property type="entry name" value="RmlC-like_jellyroll"/>
</dbReference>
<dbReference type="SMART" id="SM00342">
    <property type="entry name" value="HTH_ARAC"/>
    <property type="match status" value="1"/>
</dbReference>
<dbReference type="InterPro" id="IPR003313">
    <property type="entry name" value="AraC-bd"/>
</dbReference>
<dbReference type="PANTHER" id="PTHR43280:SF27">
    <property type="entry name" value="TRANSCRIPTIONAL REGULATOR MTLR"/>
    <property type="match status" value="1"/>
</dbReference>
<dbReference type="Gene3D" id="2.60.120.10">
    <property type="entry name" value="Jelly Rolls"/>
    <property type="match status" value="1"/>
</dbReference>
<accession>A0ABR7QCU3</accession>
<dbReference type="PANTHER" id="PTHR43280">
    <property type="entry name" value="ARAC-FAMILY TRANSCRIPTIONAL REGULATOR"/>
    <property type="match status" value="1"/>
</dbReference>
<dbReference type="SUPFAM" id="SSF51182">
    <property type="entry name" value="RmlC-like cupins"/>
    <property type="match status" value="1"/>
</dbReference>
<comment type="caution">
    <text evidence="5">The sequence shown here is derived from an EMBL/GenBank/DDBJ whole genome shotgun (WGS) entry which is preliminary data.</text>
</comment>
<dbReference type="Gene3D" id="1.10.10.60">
    <property type="entry name" value="Homeodomain-like"/>
    <property type="match status" value="2"/>
</dbReference>
<keyword evidence="2" id="KW-0238">DNA-binding</keyword>
<dbReference type="PROSITE" id="PS00041">
    <property type="entry name" value="HTH_ARAC_FAMILY_1"/>
    <property type="match status" value="1"/>
</dbReference>
<dbReference type="Proteomes" id="UP000619238">
    <property type="component" value="Unassembled WGS sequence"/>
</dbReference>
<dbReference type="PROSITE" id="PS01124">
    <property type="entry name" value="HTH_ARAC_FAMILY_2"/>
    <property type="match status" value="1"/>
</dbReference>
<dbReference type="PRINTS" id="PR00032">
    <property type="entry name" value="HTHARAC"/>
</dbReference>
<dbReference type="Pfam" id="PF12833">
    <property type="entry name" value="HTH_18"/>
    <property type="match status" value="1"/>
</dbReference>
<dbReference type="SUPFAM" id="SSF46689">
    <property type="entry name" value="Homeodomain-like"/>
    <property type="match status" value="2"/>
</dbReference>
<dbReference type="EMBL" id="JACGWS010000011">
    <property type="protein sequence ID" value="MBC8756387.1"/>
    <property type="molecule type" value="Genomic_DNA"/>
</dbReference>
<dbReference type="InterPro" id="IPR011051">
    <property type="entry name" value="RmlC_Cupin_sf"/>
</dbReference>
<organism evidence="5 6">
    <name type="scientific">Kordia aestuariivivens</name>
    <dbReference type="NCBI Taxonomy" id="2759037"/>
    <lineage>
        <taxon>Bacteria</taxon>
        <taxon>Pseudomonadati</taxon>
        <taxon>Bacteroidota</taxon>
        <taxon>Flavobacteriia</taxon>
        <taxon>Flavobacteriales</taxon>
        <taxon>Flavobacteriaceae</taxon>
        <taxon>Kordia</taxon>
    </lineage>
</organism>
<evidence type="ECO:0000259" key="4">
    <source>
        <dbReference type="PROSITE" id="PS01124"/>
    </source>
</evidence>
<feature type="domain" description="HTH araC/xylS-type" evidence="4">
    <location>
        <begin position="180"/>
        <end position="279"/>
    </location>
</feature>